<feature type="domain" description="Beta-lactamase-related" evidence="1">
    <location>
        <begin position="12"/>
        <end position="336"/>
    </location>
</feature>
<protein>
    <submittedName>
        <fullName evidence="2">Beta-lactamase</fullName>
    </submittedName>
</protein>
<dbReference type="InterPro" id="IPR012338">
    <property type="entry name" value="Beta-lactam/transpept-like"/>
</dbReference>
<dbReference type="Proteomes" id="UP000256220">
    <property type="component" value="Unassembled WGS sequence"/>
</dbReference>
<comment type="caution">
    <text evidence="2">The sequence shown here is derived from an EMBL/GenBank/DDBJ whole genome shotgun (WGS) entry which is preliminary data.</text>
</comment>
<dbReference type="InterPro" id="IPR001466">
    <property type="entry name" value="Beta-lactam-related"/>
</dbReference>
<dbReference type="RefSeq" id="WP_034311478.1">
    <property type="nucleotide sequence ID" value="NZ_JFBM01000012.1"/>
</dbReference>
<dbReference type="Pfam" id="PF00144">
    <property type="entry name" value="Beta-lactamase"/>
    <property type="match status" value="1"/>
</dbReference>
<dbReference type="SUPFAM" id="SSF56601">
    <property type="entry name" value="beta-lactamase/transpeptidase-like"/>
    <property type="match status" value="1"/>
</dbReference>
<dbReference type="PANTHER" id="PTHR43283:SF3">
    <property type="entry name" value="BETA-LACTAMASE FAMILY PROTEIN (AFU_ORTHOLOGUE AFUA_5G07500)"/>
    <property type="match status" value="1"/>
</dbReference>
<accession>A0A2P2FUC7</accession>
<dbReference type="PANTHER" id="PTHR43283">
    <property type="entry name" value="BETA-LACTAMASE-RELATED"/>
    <property type="match status" value="1"/>
</dbReference>
<organism evidence="2 3">
    <name type="scientific">Amycolatopsis lurida NRRL 2430</name>
    <dbReference type="NCBI Taxonomy" id="1460371"/>
    <lineage>
        <taxon>Bacteria</taxon>
        <taxon>Bacillati</taxon>
        <taxon>Actinomycetota</taxon>
        <taxon>Actinomycetes</taxon>
        <taxon>Pseudonocardiales</taxon>
        <taxon>Pseudonocardiaceae</taxon>
        <taxon>Amycolatopsis</taxon>
    </lineage>
</organism>
<dbReference type="Gene3D" id="3.40.710.10">
    <property type="entry name" value="DD-peptidase/beta-lactamase superfamily"/>
    <property type="match status" value="1"/>
</dbReference>
<evidence type="ECO:0000313" key="2">
    <source>
        <dbReference type="EMBL" id="KFU80348.1"/>
    </source>
</evidence>
<dbReference type="AlphaFoldDB" id="A0A2P2FUC7"/>
<reference evidence="2 3" key="1">
    <citation type="journal article" date="2014" name="Genome Announc.">
        <title>Draft Genome Sequence of Amycolatopsis lurida NRRL 2430, Producer of the Glycopeptide Family Antibiotic Ristocetin.</title>
        <authorList>
            <person name="Kwun M.J."/>
            <person name="Hong H.J."/>
        </authorList>
    </citation>
    <scope>NUCLEOTIDE SEQUENCE [LARGE SCALE GENOMIC DNA]</scope>
    <source>
        <strain evidence="2 3">NRRL 2430</strain>
    </source>
</reference>
<dbReference type="EMBL" id="JFBM01000012">
    <property type="protein sequence ID" value="KFU80348.1"/>
    <property type="molecule type" value="Genomic_DNA"/>
</dbReference>
<evidence type="ECO:0000313" key="3">
    <source>
        <dbReference type="Proteomes" id="UP000256220"/>
    </source>
</evidence>
<keyword evidence="3" id="KW-1185">Reference proteome</keyword>
<sequence>MAKLSEIDAWLEENLSALLAEHGVPGAAVAVLAGGEVIDHAAGVLNKDTGVESTVDSVFQIGSITKVWTTTLAMQLVDEGLLDLDKPVRSYLPEFVLADDDAASRITVRQLTCHTSGFEGDIFTETGVGDDCVQKLVATLSDVPQLFQPGEMFSYNNAAYCVLGRVVEVLRGKSYDDCLRDHLFAPLGLTHAAAGPYDAIRYRAAIGHLAPSPDDEPRPAGVWALARSNAPAGSTLSMRPRDLLTFARMHLSEGRADDGTQVLRPETVRSMWERQVELPDLGLMGGAWGLGWMLFDWPGGPVIGHDGGTIGQSAFLRVVPGRNVAVALLTNGGQTLRLYADIFRKVLGDLADVEVPTLPEPNAAVAPADPSRYVGEYSSRVADTVVSLDDDGKLWIERIPKGVMADTGGEAEKSQLLAYKDDTLVAAYKTMPGLHMPHAFVGDDGNGRALYLHTGRADRRVSR</sequence>
<proteinExistence type="predicted"/>
<name>A0A2P2FUC7_AMYLU</name>
<gene>
    <name evidence="2" type="ORF">BB31_16115</name>
</gene>
<dbReference type="InterPro" id="IPR050789">
    <property type="entry name" value="Diverse_Enzym_Activities"/>
</dbReference>
<evidence type="ECO:0000259" key="1">
    <source>
        <dbReference type="Pfam" id="PF00144"/>
    </source>
</evidence>